<keyword evidence="2" id="KW-1185">Reference proteome</keyword>
<gene>
    <name evidence="1" type="ORF">Glove_213g124</name>
</gene>
<sequence length="168" mass="18932">MKSLRNSNQIHGDPLSLISAISKNAAFQHESECKNTIKHSIQIDDGSFDEISEETKKELIDFTDKYVVDNVTKKVIVEKKKTEAIVTIASTQMKVKYGSFEINEKITKELDVTFTSSNDLITSAQIITINDELKSVDPSKELLDASDKYTGKFEDLDETEDSDETEMK</sequence>
<dbReference type="AlphaFoldDB" id="A0A397IKS1"/>
<protein>
    <submittedName>
        <fullName evidence="1">Uncharacterized protein</fullName>
    </submittedName>
</protein>
<accession>A0A397IKS1</accession>
<reference evidence="1 2" key="1">
    <citation type="submission" date="2018-08" db="EMBL/GenBank/DDBJ databases">
        <title>Genome and evolution of the arbuscular mycorrhizal fungus Diversispora epigaea (formerly Glomus versiforme) and its bacterial endosymbionts.</title>
        <authorList>
            <person name="Sun X."/>
            <person name="Fei Z."/>
            <person name="Harrison M."/>
        </authorList>
    </citation>
    <scope>NUCLEOTIDE SEQUENCE [LARGE SCALE GENOMIC DNA]</scope>
    <source>
        <strain evidence="1 2">IT104</strain>
    </source>
</reference>
<comment type="caution">
    <text evidence="1">The sequence shown here is derived from an EMBL/GenBank/DDBJ whole genome shotgun (WGS) entry which is preliminary data.</text>
</comment>
<evidence type="ECO:0000313" key="1">
    <source>
        <dbReference type="EMBL" id="RHZ75442.1"/>
    </source>
</evidence>
<evidence type="ECO:0000313" key="2">
    <source>
        <dbReference type="Proteomes" id="UP000266861"/>
    </source>
</evidence>
<dbReference type="Proteomes" id="UP000266861">
    <property type="component" value="Unassembled WGS sequence"/>
</dbReference>
<organism evidence="1 2">
    <name type="scientific">Diversispora epigaea</name>
    <dbReference type="NCBI Taxonomy" id="1348612"/>
    <lineage>
        <taxon>Eukaryota</taxon>
        <taxon>Fungi</taxon>
        <taxon>Fungi incertae sedis</taxon>
        <taxon>Mucoromycota</taxon>
        <taxon>Glomeromycotina</taxon>
        <taxon>Glomeromycetes</taxon>
        <taxon>Diversisporales</taxon>
        <taxon>Diversisporaceae</taxon>
        <taxon>Diversispora</taxon>
    </lineage>
</organism>
<dbReference type="EMBL" id="PQFF01000198">
    <property type="protein sequence ID" value="RHZ75442.1"/>
    <property type="molecule type" value="Genomic_DNA"/>
</dbReference>
<name>A0A397IKS1_9GLOM</name>
<proteinExistence type="predicted"/>